<accession>A0AAW2UJ83</accession>
<evidence type="ECO:0000313" key="1">
    <source>
        <dbReference type="EMBL" id="KAL0416280.1"/>
    </source>
</evidence>
<reference evidence="1" key="2">
    <citation type="journal article" date="2024" name="Plant">
        <title>Genomic evolution and insights into agronomic trait innovations of Sesamum species.</title>
        <authorList>
            <person name="Miao H."/>
            <person name="Wang L."/>
            <person name="Qu L."/>
            <person name="Liu H."/>
            <person name="Sun Y."/>
            <person name="Le M."/>
            <person name="Wang Q."/>
            <person name="Wei S."/>
            <person name="Zheng Y."/>
            <person name="Lin W."/>
            <person name="Duan Y."/>
            <person name="Cao H."/>
            <person name="Xiong S."/>
            <person name="Wang X."/>
            <person name="Wei L."/>
            <person name="Li C."/>
            <person name="Ma Q."/>
            <person name="Ju M."/>
            <person name="Zhao R."/>
            <person name="Li G."/>
            <person name="Mu C."/>
            <person name="Tian Q."/>
            <person name="Mei H."/>
            <person name="Zhang T."/>
            <person name="Gao T."/>
            <person name="Zhang H."/>
        </authorList>
    </citation>
    <scope>NUCLEOTIDE SEQUENCE</scope>
    <source>
        <strain evidence="1">KEN1</strain>
    </source>
</reference>
<proteinExistence type="predicted"/>
<name>A0AAW2UJ83_9LAMI</name>
<reference evidence="1" key="1">
    <citation type="submission" date="2020-06" db="EMBL/GenBank/DDBJ databases">
        <authorList>
            <person name="Li T."/>
            <person name="Hu X."/>
            <person name="Zhang T."/>
            <person name="Song X."/>
            <person name="Zhang H."/>
            <person name="Dai N."/>
            <person name="Sheng W."/>
            <person name="Hou X."/>
            <person name="Wei L."/>
        </authorList>
    </citation>
    <scope>NUCLEOTIDE SEQUENCE</scope>
    <source>
        <strain evidence="1">KEN1</strain>
        <tissue evidence="1">Leaf</tissue>
    </source>
</reference>
<gene>
    <name evidence="1" type="ORF">Slati_3459900</name>
</gene>
<comment type="caution">
    <text evidence="1">The sequence shown here is derived from an EMBL/GenBank/DDBJ whole genome shotgun (WGS) entry which is preliminary data.</text>
</comment>
<dbReference type="PANTHER" id="PTHR31286">
    <property type="entry name" value="GLYCINE-RICH CELL WALL STRUCTURAL PROTEIN 1.8-LIKE"/>
    <property type="match status" value="1"/>
</dbReference>
<dbReference type="EMBL" id="JACGWN010000012">
    <property type="protein sequence ID" value="KAL0416280.1"/>
    <property type="molecule type" value="Genomic_DNA"/>
</dbReference>
<dbReference type="AlphaFoldDB" id="A0AAW2UJ83"/>
<sequence>MVRSFRLARRNLTRRVEEAPPLLMLEPAPMVEAPLGFAPLNPNPSSLPCGVPSPTVAGPSAAHLPTSDANPIYIGNVPLRPPKLVTALEMKFADAFNNSTRQTLRFIPPERQNGEIVVRPTINMVHAGSRKWGTTAVGYFLGKKPPYHQVPVWIKMRHLPVEYWTIDGLSTVASGIGWPLYPDAITKACTRLDFARVCVMLDYQSTLPKHIVVMSPREDGSETPCRVDVEYEWIPSKCTQCCSLGHSTAVCPANRKPSKPPVKVYVPKSVVVPPIPTREEETEVAVEPTRVKEPEALSPTTAKGKAIIVYNPFSALSNFDDEDVTFLGGPNASNPTLVPP</sequence>
<organism evidence="1">
    <name type="scientific">Sesamum latifolium</name>
    <dbReference type="NCBI Taxonomy" id="2727402"/>
    <lineage>
        <taxon>Eukaryota</taxon>
        <taxon>Viridiplantae</taxon>
        <taxon>Streptophyta</taxon>
        <taxon>Embryophyta</taxon>
        <taxon>Tracheophyta</taxon>
        <taxon>Spermatophyta</taxon>
        <taxon>Magnoliopsida</taxon>
        <taxon>eudicotyledons</taxon>
        <taxon>Gunneridae</taxon>
        <taxon>Pentapetalae</taxon>
        <taxon>asterids</taxon>
        <taxon>lamiids</taxon>
        <taxon>Lamiales</taxon>
        <taxon>Pedaliaceae</taxon>
        <taxon>Sesamum</taxon>
    </lineage>
</organism>
<protein>
    <recommendedName>
        <fullName evidence="2">DUF4283 domain-containing protein</fullName>
    </recommendedName>
</protein>
<dbReference type="InterPro" id="IPR040256">
    <property type="entry name" value="At4g02000-like"/>
</dbReference>
<dbReference type="PANTHER" id="PTHR31286:SF165">
    <property type="entry name" value="DUF4283 DOMAIN-CONTAINING PROTEIN"/>
    <property type="match status" value="1"/>
</dbReference>
<evidence type="ECO:0008006" key="2">
    <source>
        <dbReference type="Google" id="ProtNLM"/>
    </source>
</evidence>